<keyword evidence="2" id="KW-1185">Reference proteome</keyword>
<name>A0A8D5AJ33_9GAMM</name>
<sequence length="135" mass="14803">MRLLSAVLVGLAVMLAGCGPIYHTDYQMLPAASAEGRMCGNSCLSSQQSCVQSCRSQSQSCEAMARLESQNDYLSYVNEQQRKGKPVKKSQSDFTHYGNCSDSSCVERCESDYRACHTNCGGRVIPHTYCTAFCD</sequence>
<evidence type="ECO:0000313" key="2">
    <source>
        <dbReference type="Proteomes" id="UP000824988"/>
    </source>
</evidence>
<dbReference type="Proteomes" id="UP000824988">
    <property type="component" value="Chromosome"/>
</dbReference>
<gene>
    <name evidence="1" type="ORF">MoryE10_26020</name>
</gene>
<evidence type="ECO:0000313" key="1">
    <source>
        <dbReference type="EMBL" id="BBL71996.1"/>
    </source>
</evidence>
<proteinExistence type="predicted"/>
<reference evidence="1" key="1">
    <citation type="submission" date="2019-06" db="EMBL/GenBank/DDBJ databases">
        <title>Complete genome sequence of Methylogaea oryzae strain JCM16910.</title>
        <authorList>
            <person name="Asakawa S."/>
        </authorList>
    </citation>
    <scope>NUCLEOTIDE SEQUENCE</scope>
    <source>
        <strain evidence="1">E10</strain>
    </source>
</reference>
<dbReference type="KEGG" id="moz:MoryE10_26020"/>
<organism evidence="1 2">
    <name type="scientific">Methylogaea oryzae</name>
    <dbReference type="NCBI Taxonomy" id="1295382"/>
    <lineage>
        <taxon>Bacteria</taxon>
        <taxon>Pseudomonadati</taxon>
        <taxon>Pseudomonadota</taxon>
        <taxon>Gammaproteobacteria</taxon>
        <taxon>Methylococcales</taxon>
        <taxon>Methylococcaceae</taxon>
        <taxon>Methylogaea</taxon>
    </lineage>
</organism>
<accession>A0A8D5AJ33</accession>
<dbReference type="EMBL" id="AP019782">
    <property type="protein sequence ID" value="BBL71996.1"/>
    <property type="molecule type" value="Genomic_DNA"/>
</dbReference>
<dbReference type="AlphaFoldDB" id="A0A8D5AJ33"/>
<protein>
    <submittedName>
        <fullName evidence="1">Uncharacterized protein</fullName>
    </submittedName>
</protein>